<evidence type="ECO:0000313" key="7">
    <source>
        <dbReference type="EMBL" id="OGF22518.1"/>
    </source>
</evidence>
<feature type="transmembrane region" description="Helical" evidence="5">
    <location>
        <begin position="197"/>
        <end position="213"/>
    </location>
</feature>
<feature type="transmembrane region" description="Helical" evidence="5">
    <location>
        <begin position="247"/>
        <end position="266"/>
    </location>
</feature>
<dbReference type="EMBL" id="MFFS01000023">
    <property type="protein sequence ID" value="OGF22518.1"/>
    <property type="molecule type" value="Genomic_DNA"/>
</dbReference>
<evidence type="ECO:0000256" key="4">
    <source>
        <dbReference type="ARBA" id="ARBA00023136"/>
    </source>
</evidence>
<feature type="transmembrane region" description="Helical" evidence="5">
    <location>
        <begin position="127"/>
        <end position="148"/>
    </location>
</feature>
<dbReference type="Pfam" id="PF04932">
    <property type="entry name" value="Wzy_C"/>
    <property type="match status" value="1"/>
</dbReference>
<keyword evidence="4 5" id="KW-0472">Membrane</keyword>
<feature type="transmembrane region" description="Helical" evidence="5">
    <location>
        <begin position="168"/>
        <end position="190"/>
    </location>
</feature>
<accession>A0A1F5S716</accession>
<dbReference type="PANTHER" id="PTHR37422:SF13">
    <property type="entry name" value="LIPOPOLYSACCHARIDE BIOSYNTHESIS PROTEIN PA4999-RELATED"/>
    <property type="match status" value="1"/>
</dbReference>
<dbReference type="GO" id="GO:0016020">
    <property type="term" value="C:membrane"/>
    <property type="evidence" value="ECO:0007669"/>
    <property type="project" value="UniProtKB-SubCell"/>
</dbReference>
<feature type="transmembrane region" description="Helical" evidence="5">
    <location>
        <begin position="31"/>
        <end position="51"/>
    </location>
</feature>
<dbReference type="STRING" id="1797985.A2Y83_00745"/>
<comment type="subcellular location">
    <subcellularLocation>
        <location evidence="1">Membrane</location>
        <topology evidence="1">Multi-pass membrane protein</topology>
    </subcellularLocation>
</comment>
<feature type="transmembrane region" description="Helical" evidence="5">
    <location>
        <begin position="101"/>
        <end position="118"/>
    </location>
</feature>
<feature type="domain" description="O-antigen ligase-related" evidence="6">
    <location>
        <begin position="203"/>
        <end position="354"/>
    </location>
</feature>
<feature type="transmembrane region" description="Helical" evidence="5">
    <location>
        <begin position="341"/>
        <end position="361"/>
    </location>
</feature>
<dbReference type="InterPro" id="IPR007016">
    <property type="entry name" value="O-antigen_ligase-rel_domated"/>
</dbReference>
<feature type="transmembrane region" description="Helical" evidence="5">
    <location>
        <begin position="382"/>
        <end position="402"/>
    </location>
</feature>
<dbReference type="InterPro" id="IPR051533">
    <property type="entry name" value="WaaL-like"/>
</dbReference>
<dbReference type="AlphaFoldDB" id="A0A1F5S716"/>
<evidence type="ECO:0000256" key="3">
    <source>
        <dbReference type="ARBA" id="ARBA00022989"/>
    </source>
</evidence>
<organism evidence="7 8">
    <name type="scientific">Candidatus Falkowbacteria bacterium RBG_13_39_14</name>
    <dbReference type="NCBI Taxonomy" id="1797985"/>
    <lineage>
        <taxon>Bacteria</taxon>
        <taxon>Candidatus Falkowiibacteriota</taxon>
    </lineage>
</organism>
<dbReference type="SUPFAM" id="SSF48452">
    <property type="entry name" value="TPR-like"/>
    <property type="match status" value="1"/>
</dbReference>
<evidence type="ECO:0000313" key="8">
    <source>
        <dbReference type="Proteomes" id="UP000178323"/>
    </source>
</evidence>
<gene>
    <name evidence="7" type="ORF">A2Y83_00745</name>
</gene>
<name>A0A1F5S716_9BACT</name>
<keyword evidence="3 5" id="KW-1133">Transmembrane helix</keyword>
<feature type="transmembrane region" description="Helical" evidence="5">
    <location>
        <begin position="439"/>
        <end position="458"/>
    </location>
</feature>
<feature type="transmembrane region" description="Helical" evidence="5">
    <location>
        <begin position="219"/>
        <end position="235"/>
    </location>
</feature>
<keyword evidence="2 5" id="KW-0812">Transmembrane</keyword>
<proteinExistence type="predicted"/>
<dbReference type="PANTHER" id="PTHR37422">
    <property type="entry name" value="TEICHURONIC ACID BIOSYNTHESIS PROTEIN TUAE"/>
    <property type="match status" value="1"/>
</dbReference>
<sequence>MNSDKLIKNLTIATAFFLPVVFNPLGFDVFALPRIILLYLFGALFIFITFIKWTKDKKISIQYAPIIYFLPAFIFFVFISFIFSAHKHTALFGYSLDYEGLLSWICYFLSFYAGYLYFRKAKDIEKLFAFLSIPLLLVGTYAVIQYFFDIQLMEWMQKQEITRASSFLGHPSYLGIYCIIVLPAVMALLIEKKNLSRAFYALSVIFGFFALILSLSRGAWIAALGMGILFFLLNFRHFKKIGLNKKIISILIIGIIFACVSAGGLLKDVWQRFLSILNPESSSIKVRLYLYKESLLLLKENWLVGIGADNYAFLIPKYFSAAWETFRLVAADKAHNQILDYWISFGIGGILTYLSFLVLWFRKSISAVLKSGRNCLSGKERIFLQSIIISSIGYLIAAQFHYSSIELAPIFFLFLGIGAGIMAMGGIMAEKKIEATIKFSHLPFISAFAVFFAVFFGFKKISADCAFAKAMRSNDLGESIALLESAIENNPYSANYYFSLNELFMQAGKKTGEYSYFEKAIKVLNQASGYFPQDYRIYYILGETYLGVSPYAQNRGYVYGKAADSFSKTLELYPNFSDAHLKLGVSLAHAGKENEALDEWDDCVRMNKTNSQCYYNLHVLYGKMNESVLSEENYEKYLMYKKAE</sequence>
<dbReference type="Gene3D" id="1.25.40.10">
    <property type="entry name" value="Tetratricopeptide repeat domain"/>
    <property type="match status" value="1"/>
</dbReference>
<dbReference type="Proteomes" id="UP000178323">
    <property type="component" value="Unassembled WGS sequence"/>
</dbReference>
<evidence type="ECO:0000256" key="5">
    <source>
        <dbReference type="SAM" id="Phobius"/>
    </source>
</evidence>
<protein>
    <recommendedName>
        <fullName evidence="6">O-antigen ligase-related domain-containing protein</fullName>
    </recommendedName>
</protein>
<dbReference type="InterPro" id="IPR011990">
    <property type="entry name" value="TPR-like_helical_dom_sf"/>
</dbReference>
<evidence type="ECO:0000259" key="6">
    <source>
        <dbReference type="Pfam" id="PF04932"/>
    </source>
</evidence>
<feature type="transmembrane region" description="Helical" evidence="5">
    <location>
        <begin position="63"/>
        <end position="86"/>
    </location>
</feature>
<comment type="caution">
    <text evidence="7">The sequence shown here is derived from an EMBL/GenBank/DDBJ whole genome shotgun (WGS) entry which is preliminary data.</text>
</comment>
<reference evidence="7 8" key="1">
    <citation type="journal article" date="2016" name="Nat. Commun.">
        <title>Thousands of microbial genomes shed light on interconnected biogeochemical processes in an aquifer system.</title>
        <authorList>
            <person name="Anantharaman K."/>
            <person name="Brown C.T."/>
            <person name="Hug L.A."/>
            <person name="Sharon I."/>
            <person name="Castelle C.J."/>
            <person name="Probst A.J."/>
            <person name="Thomas B.C."/>
            <person name="Singh A."/>
            <person name="Wilkins M.J."/>
            <person name="Karaoz U."/>
            <person name="Brodie E.L."/>
            <person name="Williams K.H."/>
            <person name="Hubbard S.S."/>
            <person name="Banfield J.F."/>
        </authorList>
    </citation>
    <scope>NUCLEOTIDE SEQUENCE [LARGE SCALE GENOMIC DNA]</scope>
</reference>
<feature type="transmembrane region" description="Helical" evidence="5">
    <location>
        <begin position="408"/>
        <end position="427"/>
    </location>
</feature>
<evidence type="ECO:0000256" key="1">
    <source>
        <dbReference type="ARBA" id="ARBA00004141"/>
    </source>
</evidence>
<evidence type="ECO:0000256" key="2">
    <source>
        <dbReference type="ARBA" id="ARBA00022692"/>
    </source>
</evidence>